<dbReference type="Pfam" id="PF21688">
    <property type="entry name" value="FAD-depend_C"/>
    <property type="match status" value="1"/>
</dbReference>
<evidence type="ECO:0000256" key="2">
    <source>
        <dbReference type="ARBA" id="ARBA00023004"/>
    </source>
</evidence>
<dbReference type="PROSITE" id="PS51007">
    <property type="entry name" value="CYTC"/>
    <property type="match status" value="1"/>
</dbReference>
<reference evidence="5 6" key="1">
    <citation type="journal article" date="2019" name="ISME J.">
        <title>Isolation and characterization of a thermophilic sulfur- and iron-reducing thaumarchaeote from a terrestrial acidic hot spring.</title>
        <authorList>
            <person name="Kato S."/>
            <person name="Itoh T."/>
            <person name="Yuki M."/>
            <person name="Nagamori M."/>
            <person name="Ohnishi M."/>
            <person name="Uematsu K."/>
            <person name="Suzuki K."/>
            <person name="Takashina T."/>
            <person name="Ohkuma M."/>
        </authorList>
    </citation>
    <scope>NUCLEOTIDE SEQUENCE [LARGE SCALE GENOMIC DNA]</scope>
    <source>
        <strain evidence="5 6">NAS-02</strain>
    </source>
</reference>
<dbReference type="EMBL" id="AP018732">
    <property type="protein sequence ID" value="BBE42616.1"/>
    <property type="molecule type" value="Genomic_DNA"/>
</dbReference>
<keyword evidence="3" id="KW-0349">Heme</keyword>
<dbReference type="AlphaFoldDB" id="A0A4P2VDB3"/>
<feature type="domain" description="Cytochrome c" evidence="4">
    <location>
        <begin position="50"/>
        <end position="173"/>
    </location>
</feature>
<name>A0A4P2VDB3_9ARCH</name>
<evidence type="ECO:0000259" key="4">
    <source>
        <dbReference type="PROSITE" id="PS51007"/>
    </source>
</evidence>
<organism evidence="5 6">
    <name type="scientific">Conexivisphaera calida</name>
    <dbReference type="NCBI Taxonomy" id="1874277"/>
    <lineage>
        <taxon>Archaea</taxon>
        <taxon>Nitrososphaerota</taxon>
        <taxon>Conexivisphaeria</taxon>
        <taxon>Conexivisphaerales</taxon>
        <taxon>Conexivisphaeraceae</taxon>
        <taxon>Conexivisphaera</taxon>
    </lineage>
</organism>
<dbReference type="GO" id="GO:0046872">
    <property type="term" value="F:metal ion binding"/>
    <property type="evidence" value="ECO:0007669"/>
    <property type="project" value="UniProtKB-KW"/>
</dbReference>
<dbReference type="Proteomes" id="UP000509448">
    <property type="component" value="Chromosome"/>
</dbReference>
<keyword evidence="6" id="KW-1185">Reference proteome</keyword>
<accession>A0A4P2VDB3</accession>
<dbReference type="PANTHER" id="PTHR43106:SF1">
    <property type="entry name" value="DEHYDROGENASE-RELATED"/>
    <property type="match status" value="1"/>
</dbReference>
<dbReference type="KEGG" id="ccai:NAS2_1227"/>
<dbReference type="InterPro" id="IPR036188">
    <property type="entry name" value="FAD/NAD-bd_sf"/>
</dbReference>
<dbReference type="InterPro" id="IPR009056">
    <property type="entry name" value="Cyt_c-like_dom"/>
</dbReference>
<dbReference type="GO" id="GO:0020037">
    <property type="term" value="F:heme binding"/>
    <property type="evidence" value="ECO:0007669"/>
    <property type="project" value="InterPro"/>
</dbReference>
<dbReference type="PANTHER" id="PTHR43106">
    <property type="entry name" value="DEHYDROGENASE-RELATED"/>
    <property type="match status" value="1"/>
</dbReference>
<dbReference type="SUPFAM" id="SSF51905">
    <property type="entry name" value="FAD/NAD(P)-binding domain"/>
    <property type="match status" value="1"/>
</dbReference>
<dbReference type="InterPro" id="IPR028348">
    <property type="entry name" value="FAD-binding_protein"/>
</dbReference>
<keyword evidence="1 3" id="KW-0479">Metal-binding</keyword>
<sequence>MADLDVVIVGAGPAGLFAAYELASSSEGRLRISLVEQGLEATRRICPMDVLAARGKKPVCVGCRPCHVMSGVGGAGALSSGTINLRPDIGGDVDKLVGSWEKADELIRYVDSIFVKFGAPDRLFVPDKDRSNELERMAASAGARFIPVAQRHMGTENTPRVIGAITDYLESAGVTLLTLTKVHDIVKDGGSYSIITNRGELRSRYVVLAPGRSGADWFSELSRRRGIEVEPGPLDIGVRVEIPSYVAEPVTSVVRDPKFIMYTKKYDDKARTFCTNQDGYVVEEYYEDRTVGVNGESYASRSSRNTNFALLVTVKLTDPLEDTIEYGRSIARLATRLGGGRPILQRLGDLEAGRRSTYSRIERSLVEPTLKNFTAGDISMAYPHRIMEDVLEALAKLDLVMPGVASPQTLLYAPEVKYYSVRAKVNADLETTLSGVYAAGDGAGLSRGINGAAATGIIAARGILRREGIEVGPAYSFSVGGLRD</sequence>
<dbReference type="GO" id="GO:0009055">
    <property type="term" value="F:electron transfer activity"/>
    <property type="evidence" value="ECO:0007669"/>
    <property type="project" value="InterPro"/>
</dbReference>
<evidence type="ECO:0000256" key="1">
    <source>
        <dbReference type="ARBA" id="ARBA00022723"/>
    </source>
</evidence>
<evidence type="ECO:0000256" key="3">
    <source>
        <dbReference type="PROSITE-ProRule" id="PRU00433"/>
    </source>
</evidence>
<dbReference type="Gene3D" id="3.50.50.60">
    <property type="entry name" value="FAD/NAD(P)-binding domain"/>
    <property type="match status" value="2"/>
</dbReference>
<dbReference type="PRINTS" id="PR00368">
    <property type="entry name" value="FADPNR"/>
</dbReference>
<evidence type="ECO:0000313" key="6">
    <source>
        <dbReference type="Proteomes" id="UP000509448"/>
    </source>
</evidence>
<protein>
    <submittedName>
        <fullName evidence="5">NAD(FAD)-utilizing dehydrogenase</fullName>
    </submittedName>
</protein>
<gene>
    <name evidence="5" type="ORF">NAS2_1227</name>
</gene>
<dbReference type="PIRSF" id="PIRSF038984">
    <property type="entry name" value="FAD_binding_protein"/>
    <property type="match status" value="1"/>
</dbReference>
<keyword evidence="2 3" id="KW-0408">Iron</keyword>
<evidence type="ECO:0000313" key="5">
    <source>
        <dbReference type="EMBL" id="BBE42616.1"/>
    </source>
</evidence>
<dbReference type="InterPro" id="IPR049516">
    <property type="entry name" value="FAD-depend_C"/>
</dbReference>
<dbReference type="OrthoDB" id="4240at2157"/>
<proteinExistence type="predicted"/>